<dbReference type="EMBL" id="NUWN01000004">
    <property type="protein sequence ID" value="PFK47662.1"/>
    <property type="molecule type" value="Genomic_DNA"/>
</dbReference>
<evidence type="ECO:0000313" key="3">
    <source>
        <dbReference type="Proteomes" id="UP000242656"/>
    </source>
</evidence>
<name>A0A2B0MU29_BACCE</name>
<feature type="transmembrane region" description="Helical" evidence="1">
    <location>
        <begin position="7"/>
        <end position="26"/>
    </location>
</feature>
<dbReference type="AlphaFoldDB" id="A0A2B0MU29"/>
<sequence length="89" mass="10136">MNLLEKKYNVIAIGANILFPLCWIMVFKYSTYNYAAGGGGPKEIKVSILLDLLQMIILFVSFVFASSLSFRVRTYYVPIRRTCSLPLFS</sequence>
<keyword evidence="1" id="KW-0472">Membrane</keyword>
<organism evidence="2 3">
    <name type="scientific">Bacillus cereus</name>
    <dbReference type="NCBI Taxonomy" id="1396"/>
    <lineage>
        <taxon>Bacteria</taxon>
        <taxon>Bacillati</taxon>
        <taxon>Bacillota</taxon>
        <taxon>Bacilli</taxon>
        <taxon>Bacillales</taxon>
        <taxon>Bacillaceae</taxon>
        <taxon>Bacillus</taxon>
        <taxon>Bacillus cereus group</taxon>
    </lineage>
</organism>
<dbReference type="Proteomes" id="UP000242656">
    <property type="component" value="Unassembled WGS sequence"/>
</dbReference>
<proteinExistence type="predicted"/>
<evidence type="ECO:0000313" key="2">
    <source>
        <dbReference type="EMBL" id="PFK47662.1"/>
    </source>
</evidence>
<dbReference type="RefSeq" id="WP_098489234.1">
    <property type="nucleotide sequence ID" value="NZ_NUWN01000004.1"/>
</dbReference>
<feature type="transmembrane region" description="Helical" evidence="1">
    <location>
        <begin position="46"/>
        <end position="70"/>
    </location>
</feature>
<keyword evidence="1" id="KW-1133">Transmembrane helix</keyword>
<accession>A0A2B0MU29</accession>
<keyword evidence="1" id="KW-0812">Transmembrane</keyword>
<reference evidence="2 3" key="1">
    <citation type="submission" date="2017-09" db="EMBL/GenBank/DDBJ databases">
        <title>Large-scale bioinformatics analysis of Bacillus genomes uncovers conserved roles of natural products in bacterial physiology.</title>
        <authorList>
            <consortium name="Agbiome Team Llc"/>
            <person name="Bleich R.M."/>
            <person name="Grubbs K.J."/>
            <person name="Santa Maria K.C."/>
            <person name="Allen S.E."/>
            <person name="Farag S."/>
            <person name="Shank E.A."/>
            <person name="Bowers A."/>
        </authorList>
    </citation>
    <scope>NUCLEOTIDE SEQUENCE [LARGE SCALE GENOMIC DNA]</scope>
    <source>
        <strain evidence="2 3">AFS083043</strain>
    </source>
</reference>
<comment type="caution">
    <text evidence="2">The sequence shown here is derived from an EMBL/GenBank/DDBJ whole genome shotgun (WGS) entry which is preliminary data.</text>
</comment>
<gene>
    <name evidence="2" type="ORF">COI93_00780</name>
</gene>
<protein>
    <submittedName>
        <fullName evidence="2">Uncharacterized protein</fullName>
    </submittedName>
</protein>
<evidence type="ECO:0000256" key="1">
    <source>
        <dbReference type="SAM" id="Phobius"/>
    </source>
</evidence>